<keyword evidence="1" id="KW-0496">Mitochondrion</keyword>
<reference evidence="1" key="1">
    <citation type="submission" date="2017-03" db="EMBL/GenBank/DDBJ databases">
        <title>The mitochondrial genome of the carnivorous plant Utricularia reniformis (Lentibulariaceae): structure, comparative analysis and evolutionary landmarks.</title>
        <authorList>
            <person name="Silva S.R."/>
            <person name="Alvarenga D.O."/>
            <person name="Michael T.P."/>
            <person name="Miranda V.F.O."/>
            <person name="Varani A.M."/>
        </authorList>
    </citation>
    <scope>NUCLEOTIDE SEQUENCE</scope>
</reference>
<name>A0A1Y0B3A5_9LAMI</name>
<organism evidence="1">
    <name type="scientific">Utricularia reniformis</name>
    <dbReference type="NCBI Taxonomy" id="192314"/>
    <lineage>
        <taxon>Eukaryota</taxon>
        <taxon>Viridiplantae</taxon>
        <taxon>Streptophyta</taxon>
        <taxon>Embryophyta</taxon>
        <taxon>Tracheophyta</taxon>
        <taxon>Spermatophyta</taxon>
        <taxon>Magnoliopsida</taxon>
        <taxon>eudicotyledons</taxon>
        <taxon>Gunneridae</taxon>
        <taxon>Pentapetalae</taxon>
        <taxon>asterids</taxon>
        <taxon>lamiids</taxon>
        <taxon>Lamiales</taxon>
        <taxon>Lentibulariaceae</taxon>
        <taxon>Utricularia</taxon>
    </lineage>
</organism>
<sequence>MICVRFNSFSLYLSMRGQDKRTNLSFLVLLCGSHLLSRAKTSYTAGSKNPF</sequence>
<protein>
    <submittedName>
        <fullName evidence="1">Uncharacterized protein</fullName>
    </submittedName>
</protein>
<evidence type="ECO:0000313" key="1">
    <source>
        <dbReference type="EMBL" id="ART31925.1"/>
    </source>
</evidence>
<gene>
    <name evidence="1" type="ORF">AEK19_MT1749</name>
</gene>
<accession>A0A1Y0B3A5</accession>
<dbReference type="EMBL" id="KY774314">
    <property type="protein sequence ID" value="ART31925.1"/>
    <property type="molecule type" value="Genomic_DNA"/>
</dbReference>
<dbReference type="AlphaFoldDB" id="A0A1Y0B3A5"/>
<geneLocation type="mitochondrion" evidence="1"/>
<proteinExistence type="predicted"/>